<keyword evidence="2" id="KW-1185">Reference proteome</keyword>
<protein>
    <submittedName>
        <fullName evidence="1">Uncharacterized protein</fullName>
    </submittedName>
</protein>
<comment type="caution">
    <text evidence="1">The sequence shown here is derived from an EMBL/GenBank/DDBJ whole genome shotgun (WGS) entry which is preliminary data.</text>
</comment>
<accession>A0A5C6E536</accession>
<reference evidence="1 2" key="1">
    <citation type="submission" date="2019-02" db="EMBL/GenBank/DDBJ databases">
        <title>Deep-cultivation of Planctomycetes and their phenomic and genomic characterization uncovers novel biology.</title>
        <authorList>
            <person name="Wiegand S."/>
            <person name="Jogler M."/>
            <person name="Boedeker C."/>
            <person name="Pinto D."/>
            <person name="Vollmers J."/>
            <person name="Rivas-Marin E."/>
            <person name="Kohn T."/>
            <person name="Peeters S.H."/>
            <person name="Heuer A."/>
            <person name="Rast P."/>
            <person name="Oberbeckmann S."/>
            <person name="Bunk B."/>
            <person name="Jeske O."/>
            <person name="Meyerdierks A."/>
            <person name="Storesund J.E."/>
            <person name="Kallscheuer N."/>
            <person name="Luecker S."/>
            <person name="Lage O.M."/>
            <person name="Pohl T."/>
            <person name="Merkel B.J."/>
            <person name="Hornburger P."/>
            <person name="Mueller R.-W."/>
            <person name="Bruemmer F."/>
            <person name="Labrenz M."/>
            <person name="Spormann A.M."/>
            <person name="Op Den Camp H."/>
            <person name="Overmann J."/>
            <person name="Amann R."/>
            <person name="Jetten M.S.M."/>
            <person name="Mascher T."/>
            <person name="Medema M.H."/>
            <person name="Devos D.P."/>
            <person name="Kaster A.-K."/>
            <person name="Ovreas L."/>
            <person name="Rohde M."/>
            <person name="Galperin M.Y."/>
            <person name="Jogler C."/>
        </authorList>
    </citation>
    <scope>NUCLEOTIDE SEQUENCE [LARGE SCALE GENOMIC DNA]</scope>
    <source>
        <strain evidence="1 2">Poly51</strain>
    </source>
</reference>
<dbReference type="Proteomes" id="UP000318288">
    <property type="component" value="Unassembled WGS sequence"/>
</dbReference>
<dbReference type="EMBL" id="SJPW01000017">
    <property type="protein sequence ID" value="TWU43614.1"/>
    <property type="molecule type" value="Genomic_DNA"/>
</dbReference>
<name>A0A5C6E536_9BACT</name>
<evidence type="ECO:0000313" key="1">
    <source>
        <dbReference type="EMBL" id="TWU43614.1"/>
    </source>
</evidence>
<sequence>MLRLIVCVITLTSASLCRCEEASQSTQSMSGSIAAIYSAPDSAWFSIYAGPSKFQRLTPTILLLDTGEDTVHIHVLKADGLIPADHIAVARSPGTRRAPDPVRLQIASSSMPQTGNRCTVETFKSDHGLIYAVKGTLRVLDTATNSTNPKEPERTEP</sequence>
<gene>
    <name evidence="1" type="ORF">Poly51_62690</name>
</gene>
<dbReference type="AlphaFoldDB" id="A0A5C6E536"/>
<proteinExistence type="predicted"/>
<organism evidence="1 2">
    <name type="scientific">Rubripirellula tenax</name>
    <dbReference type="NCBI Taxonomy" id="2528015"/>
    <lineage>
        <taxon>Bacteria</taxon>
        <taxon>Pseudomonadati</taxon>
        <taxon>Planctomycetota</taxon>
        <taxon>Planctomycetia</taxon>
        <taxon>Pirellulales</taxon>
        <taxon>Pirellulaceae</taxon>
        <taxon>Rubripirellula</taxon>
    </lineage>
</organism>
<evidence type="ECO:0000313" key="2">
    <source>
        <dbReference type="Proteomes" id="UP000318288"/>
    </source>
</evidence>